<keyword evidence="6" id="KW-0378">Hydrolase</keyword>
<dbReference type="PROSITE" id="PS00893">
    <property type="entry name" value="NUDIX_BOX"/>
    <property type="match status" value="1"/>
</dbReference>
<sequence length="172" mass="19416">MQIVHRERAYDGHFKLNKLTLKTQGGEELLREQFAPGHAVAALVFDTERQQYVLTRQFRVGAERELLEIAAGMIDKGESPETAVRRELHEELGYDVDKLTEIVTMWPSPGTSAETIAVYYAEVSRQTGQGGGLAAEHEQIEIVRLSREELAKEKIQDAKTMLAVQWAQLHKS</sequence>
<dbReference type="InterPro" id="IPR004385">
    <property type="entry name" value="NDP_pyrophosphatase"/>
</dbReference>
<evidence type="ECO:0000256" key="7">
    <source>
        <dbReference type="ARBA" id="ARBA00032162"/>
    </source>
</evidence>
<comment type="caution">
    <text evidence="10">The sequence shown here is derived from an EMBL/GenBank/DDBJ whole genome shotgun (WGS) entry which is preliminary data.</text>
</comment>
<dbReference type="EMBL" id="BAABGQ010000008">
    <property type="protein sequence ID" value="GAA4505504.1"/>
    <property type="molecule type" value="Genomic_DNA"/>
</dbReference>
<evidence type="ECO:0000256" key="6">
    <source>
        <dbReference type="ARBA" id="ARBA00022801"/>
    </source>
</evidence>
<organism evidence="10 11">
    <name type="scientific">Hymenobacter ginsengisoli</name>
    <dbReference type="NCBI Taxonomy" id="1051626"/>
    <lineage>
        <taxon>Bacteria</taxon>
        <taxon>Pseudomonadati</taxon>
        <taxon>Bacteroidota</taxon>
        <taxon>Cytophagia</taxon>
        <taxon>Cytophagales</taxon>
        <taxon>Hymenobacteraceae</taxon>
        <taxon>Hymenobacter</taxon>
    </lineage>
</organism>
<dbReference type="Pfam" id="PF00293">
    <property type="entry name" value="NUDIX"/>
    <property type="match status" value="1"/>
</dbReference>
<name>A0ABP8QM16_9BACT</name>
<evidence type="ECO:0000256" key="4">
    <source>
        <dbReference type="ARBA" id="ARBA00011738"/>
    </source>
</evidence>
<feature type="domain" description="Nudix hydrolase" evidence="9">
    <location>
        <begin position="35"/>
        <end position="168"/>
    </location>
</feature>
<dbReference type="RefSeq" id="WP_208130984.1">
    <property type="nucleotide sequence ID" value="NZ_BAABGQ010000008.1"/>
</dbReference>
<accession>A0ABP8QM16</accession>
<proteinExistence type="inferred from homology"/>
<comment type="similarity">
    <text evidence="3">Belongs to the Nudix hydrolase family. NudK subfamily.</text>
</comment>
<dbReference type="InterPro" id="IPR000086">
    <property type="entry name" value="NUDIX_hydrolase_dom"/>
</dbReference>
<dbReference type="SUPFAM" id="SSF55811">
    <property type="entry name" value="Nudix"/>
    <property type="match status" value="1"/>
</dbReference>
<protein>
    <recommendedName>
        <fullName evidence="5">GDP-mannose pyrophosphatase</fullName>
    </recommendedName>
    <alternativeName>
        <fullName evidence="7">GDP-mannose hydrolase</fullName>
    </alternativeName>
    <alternativeName>
        <fullName evidence="8">GDPMK</fullName>
    </alternativeName>
</protein>
<evidence type="ECO:0000313" key="11">
    <source>
        <dbReference type="Proteomes" id="UP001501243"/>
    </source>
</evidence>
<evidence type="ECO:0000256" key="3">
    <source>
        <dbReference type="ARBA" id="ARBA00007275"/>
    </source>
</evidence>
<evidence type="ECO:0000313" key="10">
    <source>
        <dbReference type="EMBL" id="GAA4505504.1"/>
    </source>
</evidence>
<dbReference type="Proteomes" id="UP001501243">
    <property type="component" value="Unassembled WGS sequence"/>
</dbReference>
<gene>
    <name evidence="10" type="ORF">GCM10023172_33460</name>
</gene>
<evidence type="ECO:0000256" key="8">
    <source>
        <dbReference type="ARBA" id="ARBA00032272"/>
    </source>
</evidence>
<evidence type="ECO:0000259" key="9">
    <source>
        <dbReference type="PROSITE" id="PS51462"/>
    </source>
</evidence>
<dbReference type="PANTHER" id="PTHR11839:SF18">
    <property type="entry name" value="NUDIX HYDROLASE DOMAIN-CONTAINING PROTEIN"/>
    <property type="match status" value="1"/>
</dbReference>
<comment type="subunit">
    <text evidence="4">Homodimer.</text>
</comment>
<keyword evidence="11" id="KW-1185">Reference proteome</keyword>
<dbReference type="NCBIfam" id="TIGR00052">
    <property type="entry name" value="nudix-type nucleoside diphosphatase, YffH/AdpP family"/>
    <property type="match status" value="1"/>
</dbReference>
<dbReference type="PANTHER" id="PTHR11839">
    <property type="entry name" value="UDP/ADP-SUGAR PYROPHOSPHATASE"/>
    <property type="match status" value="1"/>
</dbReference>
<comment type="catalytic activity">
    <reaction evidence="1">
        <text>GDP-alpha-D-mannose + H2O = alpha-D-mannose 1-phosphate + GMP + 2 H(+)</text>
        <dbReference type="Rhea" id="RHEA:27978"/>
        <dbReference type="ChEBI" id="CHEBI:15377"/>
        <dbReference type="ChEBI" id="CHEBI:15378"/>
        <dbReference type="ChEBI" id="CHEBI:57527"/>
        <dbReference type="ChEBI" id="CHEBI:58115"/>
        <dbReference type="ChEBI" id="CHEBI:58409"/>
    </reaction>
</comment>
<reference evidence="11" key="1">
    <citation type="journal article" date="2019" name="Int. J. Syst. Evol. Microbiol.">
        <title>The Global Catalogue of Microorganisms (GCM) 10K type strain sequencing project: providing services to taxonomists for standard genome sequencing and annotation.</title>
        <authorList>
            <consortium name="The Broad Institute Genomics Platform"/>
            <consortium name="The Broad Institute Genome Sequencing Center for Infectious Disease"/>
            <person name="Wu L."/>
            <person name="Ma J."/>
        </authorList>
    </citation>
    <scope>NUCLEOTIDE SEQUENCE [LARGE SCALE GENOMIC DNA]</scope>
    <source>
        <strain evidence="11">JCM 17841</strain>
    </source>
</reference>
<dbReference type="InterPro" id="IPR020084">
    <property type="entry name" value="NUDIX_hydrolase_CS"/>
</dbReference>
<evidence type="ECO:0000256" key="5">
    <source>
        <dbReference type="ARBA" id="ARBA00016377"/>
    </source>
</evidence>
<dbReference type="InterPro" id="IPR015797">
    <property type="entry name" value="NUDIX_hydrolase-like_dom_sf"/>
</dbReference>
<dbReference type="Gene3D" id="3.90.79.10">
    <property type="entry name" value="Nucleoside Triphosphate Pyrophosphohydrolase"/>
    <property type="match status" value="1"/>
</dbReference>
<dbReference type="PROSITE" id="PS51462">
    <property type="entry name" value="NUDIX"/>
    <property type="match status" value="1"/>
</dbReference>
<evidence type="ECO:0000256" key="2">
    <source>
        <dbReference type="ARBA" id="ARBA00001946"/>
    </source>
</evidence>
<evidence type="ECO:0000256" key="1">
    <source>
        <dbReference type="ARBA" id="ARBA00000847"/>
    </source>
</evidence>
<comment type="cofactor">
    <cofactor evidence="2">
        <name>Mg(2+)</name>
        <dbReference type="ChEBI" id="CHEBI:18420"/>
    </cofactor>
</comment>